<dbReference type="EMBL" id="CAJHNH020001191">
    <property type="protein sequence ID" value="CAG5121935.1"/>
    <property type="molecule type" value="Genomic_DNA"/>
</dbReference>
<sequence length="218" mass="25336">MNARSQIMELTVEGRQIEEVVQALFHTILLHRTTGKYNYNKDRNFTIGSISAQDVDCDFVDFTYVKIVSKELDAQIKKEIAQFRDTLRASEGPHSGQISLEFYHKHKSRWPFQADSSPWEVWSIKLDVITLHNENERSEFKTKLSEQLSDKVFSIIDVINRHEYLPRMPAREEEGSVFDTSFKDIQPYLFRIYHQTTGPSPTSVGTTMRKFLRGSLAL</sequence>
<dbReference type="Proteomes" id="UP000678393">
    <property type="component" value="Unassembled WGS sequence"/>
</dbReference>
<evidence type="ECO:0000313" key="4">
    <source>
        <dbReference type="EMBL" id="CAG5121935.1"/>
    </source>
</evidence>
<evidence type="ECO:0000256" key="3">
    <source>
        <dbReference type="ARBA" id="ARBA00023006"/>
    </source>
</evidence>
<dbReference type="GO" id="GO:1990316">
    <property type="term" value="C:Atg1/ULK1 kinase complex"/>
    <property type="evidence" value="ECO:0007669"/>
    <property type="project" value="TreeGrafter"/>
</dbReference>
<comment type="similarity">
    <text evidence="1">Belongs to the ATG101 family.</text>
</comment>
<keyword evidence="5" id="KW-1185">Reference proteome</keyword>
<dbReference type="PANTHER" id="PTHR13292">
    <property type="entry name" value="AUTOPHAGY-RELATED PROTEIN 101"/>
    <property type="match status" value="1"/>
</dbReference>
<dbReference type="OrthoDB" id="10259639at2759"/>
<name>A0A8S3Z1Q7_9EUPU</name>
<accession>A0A8S3Z1Q7</accession>
<dbReference type="InterPro" id="IPR012445">
    <property type="entry name" value="ATG101"/>
</dbReference>
<dbReference type="Pfam" id="PF07855">
    <property type="entry name" value="ATG101"/>
    <property type="match status" value="1"/>
</dbReference>
<protein>
    <recommendedName>
        <fullName evidence="2">Autophagy-related protein 101</fullName>
    </recommendedName>
</protein>
<reference evidence="4" key="1">
    <citation type="submission" date="2021-04" db="EMBL/GenBank/DDBJ databases">
        <authorList>
            <consortium name="Molecular Ecology Group"/>
        </authorList>
    </citation>
    <scope>NUCLEOTIDE SEQUENCE</scope>
</reference>
<evidence type="ECO:0000256" key="1">
    <source>
        <dbReference type="ARBA" id="ARBA00007130"/>
    </source>
</evidence>
<evidence type="ECO:0000313" key="5">
    <source>
        <dbReference type="Proteomes" id="UP000678393"/>
    </source>
</evidence>
<keyword evidence="3" id="KW-0072">Autophagy</keyword>
<gene>
    <name evidence="4" type="ORF">CUNI_LOCUS7493</name>
</gene>
<dbReference type="GO" id="GO:0000407">
    <property type="term" value="C:phagophore assembly site"/>
    <property type="evidence" value="ECO:0007669"/>
    <property type="project" value="TreeGrafter"/>
</dbReference>
<dbReference type="AlphaFoldDB" id="A0A8S3Z1Q7"/>
<dbReference type="GO" id="GO:0019901">
    <property type="term" value="F:protein kinase binding"/>
    <property type="evidence" value="ECO:0007669"/>
    <property type="project" value="TreeGrafter"/>
</dbReference>
<organism evidence="4 5">
    <name type="scientific">Candidula unifasciata</name>
    <dbReference type="NCBI Taxonomy" id="100452"/>
    <lineage>
        <taxon>Eukaryota</taxon>
        <taxon>Metazoa</taxon>
        <taxon>Spiralia</taxon>
        <taxon>Lophotrochozoa</taxon>
        <taxon>Mollusca</taxon>
        <taxon>Gastropoda</taxon>
        <taxon>Heterobranchia</taxon>
        <taxon>Euthyneura</taxon>
        <taxon>Panpulmonata</taxon>
        <taxon>Eupulmonata</taxon>
        <taxon>Stylommatophora</taxon>
        <taxon>Helicina</taxon>
        <taxon>Helicoidea</taxon>
        <taxon>Geomitridae</taxon>
        <taxon>Candidula</taxon>
    </lineage>
</organism>
<dbReference type="PANTHER" id="PTHR13292:SF0">
    <property type="entry name" value="AUTOPHAGY-RELATED PROTEIN 101"/>
    <property type="match status" value="1"/>
</dbReference>
<proteinExistence type="inferred from homology"/>
<dbReference type="GO" id="GO:0000045">
    <property type="term" value="P:autophagosome assembly"/>
    <property type="evidence" value="ECO:0007669"/>
    <property type="project" value="TreeGrafter"/>
</dbReference>
<comment type="caution">
    <text evidence="4">The sequence shown here is derived from an EMBL/GenBank/DDBJ whole genome shotgun (WGS) entry which is preliminary data.</text>
</comment>
<evidence type="ECO:0000256" key="2">
    <source>
        <dbReference type="ARBA" id="ARBA00018874"/>
    </source>
</evidence>